<evidence type="ECO:0000256" key="1">
    <source>
        <dbReference type="SAM" id="SignalP"/>
    </source>
</evidence>
<feature type="signal peptide" evidence="1">
    <location>
        <begin position="1"/>
        <end position="23"/>
    </location>
</feature>
<evidence type="ECO:0008006" key="4">
    <source>
        <dbReference type="Google" id="ProtNLM"/>
    </source>
</evidence>
<organism evidence="2 3">
    <name type="scientific">Thermosulfurimonas dismutans</name>
    <dbReference type="NCBI Taxonomy" id="999894"/>
    <lineage>
        <taxon>Bacteria</taxon>
        <taxon>Pseudomonadati</taxon>
        <taxon>Thermodesulfobacteriota</taxon>
        <taxon>Thermodesulfobacteria</taxon>
        <taxon>Thermodesulfobacteriales</taxon>
        <taxon>Thermodesulfobacteriaceae</taxon>
        <taxon>Thermosulfurimonas</taxon>
    </lineage>
</organism>
<dbReference type="Proteomes" id="UP000078390">
    <property type="component" value="Unassembled WGS sequence"/>
</dbReference>
<comment type="caution">
    <text evidence="2">The sequence shown here is derived from an EMBL/GenBank/DDBJ whole genome shotgun (WGS) entry which is preliminary data.</text>
</comment>
<dbReference type="OrthoDB" id="5416951at2"/>
<dbReference type="STRING" id="999894.TDIS_1618"/>
<evidence type="ECO:0000313" key="3">
    <source>
        <dbReference type="Proteomes" id="UP000078390"/>
    </source>
</evidence>
<feature type="chain" id="PRO_5008100226" description="Alginate export domain-containing protein" evidence="1">
    <location>
        <begin position="24"/>
        <end position="505"/>
    </location>
</feature>
<reference evidence="2 3" key="1">
    <citation type="submission" date="2016-04" db="EMBL/GenBank/DDBJ databases">
        <title>Genome analysis of Thermosulfurimonas dismutans, the first thermophilic sulfur-disproportionating bacterium of the phylum Thermodesulfobacteria.</title>
        <authorList>
            <person name="Mardanov A.V."/>
            <person name="Beletsky A.V."/>
            <person name="Kadnikov V.V."/>
            <person name="Slobodkin A.I."/>
            <person name="Ravin N.V."/>
        </authorList>
    </citation>
    <scope>NUCLEOTIDE SEQUENCE [LARGE SCALE GENOMIC DNA]</scope>
    <source>
        <strain evidence="2 3">S95</strain>
    </source>
</reference>
<keyword evidence="3" id="KW-1185">Reference proteome</keyword>
<protein>
    <recommendedName>
        <fullName evidence="4">Alginate export domain-containing protein</fullName>
    </recommendedName>
</protein>
<dbReference type="AlphaFoldDB" id="A0A179D2R1"/>
<dbReference type="SUPFAM" id="SSF56935">
    <property type="entry name" value="Porins"/>
    <property type="match status" value="1"/>
</dbReference>
<gene>
    <name evidence="2" type="ORF">TDIS_1618</name>
</gene>
<proteinExistence type="predicted"/>
<name>A0A179D2R1_9BACT</name>
<evidence type="ECO:0000313" key="2">
    <source>
        <dbReference type="EMBL" id="OAQ20263.1"/>
    </source>
</evidence>
<keyword evidence="1" id="KW-0732">Signal</keyword>
<dbReference type="Gene3D" id="2.40.160.100">
    <property type="match status" value="1"/>
</dbReference>
<dbReference type="InterPro" id="IPR053728">
    <property type="entry name" value="Alginate_Permeability_Chnl"/>
</dbReference>
<sequence>MRKVWGLFLVFVLSLGLVGLAQAASLEFHGEFGVKVQTTNNAGILTNFDDLETWNSNAMMGFLMTDWDTIGGKRAWFASTNRAALGDAHDAGITVDEFNGKDLDDTWASLQFRLWAVASSDDGKIKGVWAMEVGSARFGENDQLDLHNESTNIESRMLYLDFALPWFENVRAKVGLAPYYVNRFLWNETAPGIALYGNTDLGFGNLDYALVWVRARDKWGSNNDKSDNNDADAYAIVLGYDATKMSGLDKAKVLGYFIYLNDQTRSYNYYYNGLSSDNQPWYLGLDLDLASGLWSLNTGFIYEGGDFDLHGNVPAGMDDNMDHDAYLLYAELGYRVNEQIKASFLWWWATGDDDPYDGDVENFNAIDTHTFGSVVLFEDAAFDDGYVVSRHPYLNNLGFQMYRLRVDYQATPRLALAAAVNYMKFDEDAYWVDEAGNVKNDDDIGWELDVYAKYELYKDLTLDVAAGYLWAGDGLDAWADKDGNGYVDSDADDMYRISVGVTYSF</sequence>
<dbReference type="EMBL" id="LWLG01000013">
    <property type="protein sequence ID" value="OAQ20263.1"/>
    <property type="molecule type" value="Genomic_DNA"/>
</dbReference>
<dbReference type="RefSeq" id="WP_068671130.1">
    <property type="nucleotide sequence ID" value="NZ_LWLG01000013.1"/>
</dbReference>
<accession>A0A179D2R1</accession>